<feature type="region of interest" description="Disordered" evidence="1">
    <location>
        <begin position="342"/>
        <end position="361"/>
    </location>
</feature>
<dbReference type="GO" id="GO:0051087">
    <property type="term" value="F:protein-folding chaperone binding"/>
    <property type="evidence" value="ECO:0007669"/>
    <property type="project" value="TreeGrafter"/>
</dbReference>
<dbReference type="CDD" id="cd06257">
    <property type="entry name" value="DnaJ"/>
    <property type="match status" value="1"/>
</dbReference>
<dbReference type="Proteomes" id="UP000799324">
    <property type="component" value="Unassembled WGS sequence"/>
</dbReference>
<dbReference type="GO" id="GO:0005634">
    <property type="term" value="C:nucleus"/>
    <property type="evidence" value="ECO:0007669"/>
    <property type="project" value="TreeGrafter"/>
</dbReference>
<organism evidence="3 4">
    <name type="scientific">Lophiostoma macrostomum CBS 122681</name>
    <dbReference type="NCBI Taxonomy" id="1314788"/>
    <lineage>
        <taxon>Eukaryota</taxon>
        <taxon>Fungi</taxon>
        <taxon>Dikarya</taxon>
        <taxon>Ascomycota</taxon>
        <taxon>Pezizomycotina</taxon>
        <taxon>Dothideomycetes</taxon>
        <taxon>Pleosporomycetidae</taxon>
        <taxon>Pleosporales</taxon>
        <taxon>Lophiostomataceae</taxon>
        <taxon>Lophiostoma</taxon>
    </lineage>
</organism>
<dbReference type="EMBL" id="MU004495">
    <property type="protein sequence ID" value="KAF2649378.1"/>
    <property type="molecule type" value="Genomic_DNA"/>
</dbReference>
<keyword evidence="4" id="KW-1185">Reference proteome</keyword>
<dbReference type="InterPro" id="IPR001623">
    <property type="entry name" value="DnaJ_domain"/>
</dbReference>
<dbReference type="PANTHER" id="PTHR43948">
    <property type="entry name" value="DNAJ HOMOLOG SUBFAMILY B"/>
    <property type="match status" value="1"/>
</dbReference>
<evidence type="ECO:0000313" key="4">
    <source>
        <dbReference type="Proteomes" id="UP000799324"/>
    </source>
</evidence>
<feature type="domain" description="J" evidence="2">
    <location>
        <begin position="10"/>
        <end position="77"/>
    </location>
</feature>
<accession>A0A6A6SSK0</accession>
<dbReference type="InterPro" id="IPR036869">
    <property type="entry name" value="J_dom_sf"/>
</dbReference>
<proteinExistence type="predicted"/>
<reference evidence="3" key="1">
    <citation type="journal article" date="2020" name="Stud. Mycol.">
        <title>101 Dothideomycetes genomes: a test case for predicting lifestyles and emergence of pathogens.</title>
        <authorList>
            <person name="Haridas S."/>
            <person name="Albert R."/>
            <person name="Binder M."/>
            <person name="Bloem J."/>
            <person name="Labutti K."/>
            <person name="Salamov A."/>
            <person name="Andreopoulos B."/>
            <person name="Baker S."/>
            <person name="Barry K."/>
            <person name="Bills G."/>
            <person name="Bluhm B."/>
            <person name="Cannon C."/>
            <person name="Castanera R."/>
            <person name="Culley D."/>
            <person name="Daum C."/>
            <person name="Ezra D."/>
            <person name="Gonzalez J."/>
            <person name="Henrissat B."/>
            <person name="Kuo A."/>
            <person name="Liang C."/>
            <person name="Lipzen A."/>
            <person name="Lutzoni F."/>
            <person name="Magnuson J."/>
            <person name="Mondo S."/>
            <person name="Nolan M."/>
            <person name="Ohm R."/>
            <person name="Pangilinan J."/>
            <person name="Park H.-J."/>
            <person name="Ramirez L."/>
            <person name="Alfaro M."/>
            <person name="Sun H."/>
            <person name="Tritt A."/>
            <person name="Yoshinaga Y."/>
            <person name="Zwiers L.-H."/>
            <person name="Turgeon B."/>
            <person name="Goodwin S."/>
            <person name="Spatafora J."/>
            <person name="Crous P."/>
            <person name="Grigoriev I."/>
        </authorList>
    </citation>
    <scope>NUCLEOTIDE SEQUENCE</scope>
    <source>
        <strain evidence="3">CBS 122681</strain>
    </source>
</reference>
<evidence type="ECO:0000313" key="3">
    <source>
        <dbReference type="EMBL" id="KAF2649378.1"/>
    </source>
</evidence>
<gene>
    <name evidence="3" type="ORF">K491DRAFT_762448</name>
</gene>
<dbReference type="SMART" id="SM00271">
    <property type="entry name" value="DnaJ"/>
    <property type="match status" value="1"/>
</dbReference>
<dbReference type="GO" id="GO:0044183">
    <property type="term" value="F:protein folding chaperone"/>
    <property type="evidence" value="ECO:0007669"/>
    <property type="project" value="TreeGrafter"/>
</dbReference>
<dbReference type="Gene3D" id="1.10.287.110">
    <property type="entry name" value="DnaJ domain"/>
    <property type="match status" value="1"/>
</dbReference>
<dbReference type="PROSITE" id="PS50076">
    <property type="entry name" value="DNAJ_2"/>
    <property type="match status" value="1"/>
</dbReference>
<protein>
    <recommendedName>
        <fullName evidence="2">J domain-containing protein</fullName>
    </recommendedName>
</protein>
<dbReference type="PANTHER" id="PTHR43948:SF10">
    <property type="entry name" value="MRJ, ISOFORM E"/>
    <property type="match status" value="1"/>
</dbReference>
<sequence length="361" mass="42372">MAPFKSRFETPWQCLGVNKRSNESEIKVAYRALALASHPDKAPEAERGLATATFIELQAAYEVCLLRLDKTYAEQHVLESQWQLDPDLVEEYEVIHGFNKYDNDENRWKKTNLTSSVSILSWAKVKVRIPRNKRKRQIEEEKRLERLRYEEAIRFWEAHKLDVETRLSTATEGQAEEDILRRSDRERHWAEHVKQRAEDFTQYKHISGFDNTFDPADVVSDLNGDADEQADIAKIIFDDNEKDAWLEDKLSRHGRAEGANRQVYEQESGEANYMRNLRRIETTNKRNNQNDYLDGRDVVLELKDSVEERFVVRGGLSRIGYVRHLRLMNNSLRQIEATNKRNSQKDYLDKWDPTLGQRANS</sequence>
<name>A0A6A6SSK0_9PLEO</name>
<dbReference type="PRINTS" id="PR00625">
    <property type="entry name" value="JDOMAIN"/>
</dbReference>
<dbReference type="GO" id="GO:0051082">
    <property type="term" value="F:unfolded protein binding"/>
    <property type="evidence" value="ECO:0007669"/>
    <property type="project" value="TreeGrafter"/>
</dbReference>
<evidence type="ECO:0000256" key="1">
    <source>
        <dbReference type="SAM" id="MobiDB-lite"/>
    </source>
</evidence>
<dbReference type="AlphaFoldDB" id="A0A6A6SSK0"/>
<dbReference type="OrthoDB" id="3687334at2759"/>
<feature type="compositionally biased region" description="Basic and acidic residues" evidence="1">
    <location>
        <begin position="343"/>
        <end position="352"/>
    </location>
</feature>
<evidence type="ECO:0000259" key="2">
    <source>
        <dbReference type="PROSITE" id="PS50076"/>
    </source>
</evidence>
<dbReference type="GO" id="GO:0005737">
    <property type="term" value="C:cytoplasm"/>
    <property type="evidence" value="ECO:0007669"/>
    <property type="project" value="TreeGrafter"/>
</dbReference>
<dbReference type="SUPFAM" id="SSF46565">
    <property type="entry name" value="Chaperone J-domain"/>
    <property type="match status" value="1"/>
</dbReference>
<dbReference type="Pfam" id="PF00226">
    <property type="entry name" value="DnaJ"/>
    <property type="match status" value="1"/>
</dbReference>